<evidence type="ECO:0000313" key="2">
    <source>
        <dbReference type="EMBL" id="QEE28470.1"/>
    </source>
</evidence>
<name>A0A5B9ECN1_9BACT</name>
<dbReference type="RefSeq" id="WP_147647660.1">
    <property type="nucleotide sequence ID" value="NZ_CP042806.1"/>
</dbReference>
<evidence type="ECO:0000313" key="3">
    <source>
        <dbReference type="Proteomes" id="UP000321820"/>
    </source>
</evidence>
<dbReference type="OrthoDB" id="242375at2"/>
<dbReference type="Proteomes" id="UP000321820">
    <property type="component" value="Chromosome"/>
</dbReference>
<evidence type="ECO:0008006" key="4">
    <source>
        <dbReference type="Google" id="ProtNLM"/>
    </source>
</evidence>
<keyword evidence="1" id="KW-0732">Signal</keyword>
<organism evidence="2 3">
    <name type="scientific">Terriglobus albidus</name>
    <dbReference type="NCBI Taxonomy" id="1592106"/>
    <lineage>
        <taxon>Bacteria</taxon>
        <taxon>Pseudomonadati</taxon>
        <taxon>Acidobacteriota</taxon>
        <taxon>Terriglobia</taxon>
        <taxon>Terriglobales</taxon>
        <taxon>Acidobacteriaceae</taxon>
        <taxon>Terriglobus</taxon>
    </lineage>
</organism>
<keyword evidence="3" id="KW-1185">Reference proteome</keyword>
<feature type="chain" id="PRO_5022874958" description="Methane oxygenase PmoA" evidence="1">
    <location>
        <begin position="19"/>
        <end position="308"/>
    </location>
</feature>
<evidence type="ECO:0000256" key="1">
    <source>
        <dbReference type="SAM" id="SignalP"/>
    </source>
</evidence>
<proteinExistence type="predicted"/>
<accession>A0A5B9ECN1</accession>
<gene>
    <name evidence="2" type="ORF">FTW19_10950</name>
</gene>
<dbReference type="Pfam" id="PF14100">
    <property type="entry name" value="DUF6807"/>
    <property type="match status" value="1"/>
</dbReference>
<feature type="signal peptide" evidence="1">
    <location>
        <begin position="1"/>
        <end position="18"/>
    </location>
</feature>
<dbReference type="EMBL" id="CP042806">
    <property type="protein sequence ID" value="QEE28470.1"/>
    <property type="molecule type" value="Genomic_DNA"/>
</dbReference>
<reference evidence="2 3" key="1">
    <citation type="submission" date="2019-08" db="EMBL/GenBank/DDBJ databases">
        <title>Complete genome sequence of Terriglobus albidus strain ORNL.</title>
        <authorList>
            <person name="Podar M."/>
        </authorList>
    </citation>
    <scope>NUCLEOTIDE SEQUENCE [LARGE SCALE GENOMIC DNA]</scope>
    <source>
        <strain evidence="2 3">ORNL</strain>
    </source>
</reference>
<protein>
    <recommendedName>
        <fullName evidence="4">Methane oxygenase PmoA</fullName>
    </recommendedName>
</protein>
<dbReference type="KEGG" id="talb:FTW19_10950"/>
<dbReference type="AlphaFoldDB" id="A0A5B9ECN1"/>
<sequence length="308" mass="34050">MLKSVFVCLIAVSMPAIAQVSITENRDRIDVVIDGQPFTSLHKGDDANKPYLYPLRSASGKPVTRGFPMEQIPGESTDHPHQRSVWIGAEHVSGMDFWENEPGSDRAHKGKIVFQRVLALHQGKRKGDVTVVAAWVGPNGEAVLHETLTLTFYAGTERNRFFDVDVDLKADKKIAFEDDHDALLGLRLATPFEESHGGVVKNAEGVTGADHVRGTHSPWADWQADLGGEKIGVAIMDSPRNPRHPTPWHVRPYAMIFASPFAQHDFSKDLPDGSITLEAGKDLRFRYRILIHPGDFSVAAAFKEFAAQ</sequence>
<dbReference type="InterPro" id="IPR029475">
    <property type="entry name" value="DUF6807"/>
</dbReference>